<evidence type="ECO:0000313" key="10">
    <source>
        <dbReference type="EMBL" id="CAA9263101.1"/>
    </source>
</evidence>
<dbReference type="InterPro" id="IPR027417">
    <property type="entry name" value="P-loop_NTPase"/>
</dbReference>
<dbReference type="GO" id="GO:0005737">
    <property type="term" value="C:cytoplasm"/>
    <property type="evidence" value="ECO:0007669"/>
    <property type="project" value="UniProtKB-SubCell"/>
</dbReference>
<gene>
    <name evidence="7" type="primary">smc</name>
    <name evidence="10" type="ORF">AVDCRST_MAG42-2837</name>
</gene>
<sequence>MHLQSLELVGFKSFADKTIFNFHEGVTAVVGPNGCGKSNVLDAVRWVLGEQSAKALRGGEMADVIFSGTDSRKPVGFAEVSLTFSDCAQELGVDWHEVRVTRRVYRDGNSEYLLNKTVCRLRDIQSLFADTGVGRSAYSIMEQGKIDLILSSRPEDRRTVFEEAAGITKYKGQKKEAMRKLEATEANLLRIGDIIKEVKRQIGSLQRQAGKARRYQTLMTDLQVLDTHHSHHKLQELEAELNRCREEIARFEERERATLEKIEASENELAGRRGELDEIDTRIGDARAEVQRLHSEMSAHRSRIEFNRQRAQEISELIERYTNDIVTAETKRTEQANQISEADALIEKTNALLKAKRVELAELTEKAARLRNERSDREAELQSLQLTVSRAENRIASLGDELAGTTTRRDATAGRITELGQEIGSTTRARDEAQGAVHRAKAAADTEQQTVETMFQALRAAEEQLHAHQQSLSDAEKEAYRFERAIAEKESRLEILRQLNEEGEGLAKGSKAVLKGLADPERIRPALAGALVASLDVDREYLAALEAALGRNMHAVVLQNAELAPEILRHVASNNLGQAALALPELTPAGSDDHLLDLPEGAIGWAINKINAPRAVATLVSRLLRGVVLVQDLETAVRLKREHSVLQFVTLAGEFVSTAGVVFGGSVAAAADSLLGRKSLISATATEVSQLTTELTATHARRDEMQGLVQSTRAALEEARARHQAAHVAQSNSAAQLLLLGHELRAAEDRVRQVQTERATLEQQINVADRRVGELEQELASLTDSVDEQTTRRASAAEATEQARLQEEETSAALQDLRLAVATETQRHENLLSQRQPMAARAAELAEMIDARRSDIRNYERRLEVQTIESEQAEASLASQAGELAAAEERAAAISHERAERLAAVNSLDAELRATRNSLNELHDTRGKEQVRQTQLQLRVDNLLEHVTRRYQLDLREFSADHYAFQKTLRVQLKRRNRPTDPATGEPVAAADTVEAAPSEAPAEVDAAQLEAMIAELTRQIDNMGPVNLDAVQEYDELEERHRFLETQNNDLTASRKELLDVIAKINSTTQKLFAETFAQVRVNFREMFAELFGGGRADLSLVDENDPLNCGIDIVAKPPGKQLQTVSLLSGGERTMTAVALLFAIYMVRPSPFCILDEMDAPLDESNINRFIKMLDRFVQQSQFIIITHNKRTIAKADVLYGVTMEERGVSKLVGMRLASEKGADGELRADARKSRSEPQFPAEGAEQERQLALSR</sequence>
<dbReference type="SUPFAM" id="SSF52540">
    <property type="entry name" value="P-loop containing nucleoside triphosphate hydrolases"/>
    <property type="match status" value="1"/>
</dbReference>
<keyword evidence="2 7" id="KW-0963">Cytoplasm</keyword>
<feature type="compositionally biased region" description="Basic and acidic residues" evidence="8">
    <location>
        <begin position="1223"/>
        <end position="1238"/>
    </location>
</feature>
<dbReference type="InterPro" id="IPR011890">
    <property type="entry name" value="SMC_prok"/>
</dbReference>
<dbReference type="Gene3D" id="1.10.287.1490">
    <property type="match status" value="1"/>
</dbReference>
<feature type="region of interest" description="Disordered" evidence="8">
    <location>
        <begin position="1223"/>
        <end position="1257"/>
    </location>
</feature>
<comment type="subunit">
    <text evidence="7">Homodimer.</text>
</comment>
<dbReference type="SUPFAM" id="SSF57997">
    <property type="entry name" value="Tropomyosin"/>
    <property type="match status" value="1"/>
</dbReference>
<dbReference type="CDD" id="cd03278">
    <property type="entry name" value="ABC_SMC_barmotin"/>
    <property type="match status" value="1"/>
</dbReference>
<dbReference type="GO" id="GO:0007059">
    <property type="term" value="P:chromosome segregation"/>
    <property type="evidence" value="ECO:0007669"/>
    <property type="project" value="UniProtKB-UniRule"/>
</dbReference>
<dbReference type="AlphaFoldDB" id="A0A6J4IYT3"/>
<dbReference type="HAMAP" id="MF_01894">
    <property type="entry name" value="Smc_prok"/>
    <property type="match status" value="1"/>
</dbReference>
<evidence type="ECO:0000256" key="3">
    <source>
        <dbReference type="ARBA" id="ARBA00022741"/>
    </source>
</evidence>
<keyword evidence="6 7" id="KW-0238">DNA-binding</keyword>
<evidence type="ECO:0000256" key="1">
    <source>
        <dbReference type="ARBA" id="ARBA00004496"/>
    </source>
</evidence>
<feature type="domain" description="SMC hinge" evidence="9">
    <location>
        <begin position="525"/>
        <end position="640"/>
    </location>
</feature>
<dbReference type="NCBIfam" id="TIGR02168">
    <property type="entry name" value="SMC_prok_B"/>
    <property type="match status" value="1"/>
</dbReference>
<dbReference type="Gene3D" id="3.40.50.300">
    <property type="entry name" value="P-loop containing nucleotide triphosphate hydrolases"/>
    <property type="match status" value="2"/>
</dbReference>
<evidence type="ECO:0000256" key="2">
    <source>
        <dbReference type="ARBA" id="ARBA00022490"/>
    </source>
</evidence>
<accession>A0A6J4IYT3</accession>
<dbReference type="PANTHER" id="PTHR43977">
    <property type="entry name" value="STRUCTURAL MAINTENANCE OF CHROMOSOMES PROTEIN 3"/>
    <property type="match status" value="1"/>
</dbReference>
<comment type="function">
    <text evidence="7">Required for chromosome condensation and partitioning.</text>
</comment>
<dbReference type="InterPro" id="IPR010935">
    <property type="entry name" value="SMC_hinge"/>
</dbReference>
<dbReference type="GO" id="GO:0005694">
    <property type="term" value="C:chromosome"/>
    <property type="evidence" value="ECO:0007669"/>
    <property type="project" value="InterPro"/>
</dbReference>
<dbReference type="GO" id="GO:0006260">
    <property type="term" value="P:DNA replication"/>
    <property type="evidence" value="ECO:0007669"/>
    <property type="project" value="UniProtKB-UniRule"/>
</dbReference>
<protein>
    <recommendedName>
        <fullName evidence="7">Chromosome partition protein Smc</fullName>
    </recommendedName>
</protein>
<dbReference type="GO" id="GO:0016887">
    <property type="term" value="F:ATP hydrolysis activity"/>
    <property type="evidence" value="ECO:0007669"/>
    <property type="project" value="InterPro"/>
</dbReference>
<feature type="coiled-coil region" evidence="7">
    <location>
        <begin position="702"/>
        <end position="792"/>
    </location>
</feature>
<feature type="region of interest" description="Disordered" evidence="8">
    <location>
        <begin position="975"/>
        <end position="1000"/>
    </location>
</feature>
<dbReference type="EMBL" id="CADCTA010000100">
    <property type="protein sequence ID" value="CAA9263101.1"/>
    <property type="molecule type" value="Genomic_DNA"/>
</dbReference>
<dbReference type="InterPro" id="IPR003395">
    <property type="entry name" value="RecF/RecN/SMC_N"/>
</dbReference>
<name>A0A6J4IYT3_9BACT</name>
<feature type="coiled-coil region" evidence="7">
    <location>
        <begin position="234"/>
        <end position="401"/>
    </location>
</feature>
<evidence type="ECO:0000256" key="6">
    <source>
        <dbReference type="ARBA" id="ARBA00023125"/>
    </source>
</evidence>
<evidence type="ECO:0000256" key="4">
    <source>
        <dbReference type="ARBA" id="ARBA00022840"/>
    </source>
</evidence>
<dbReference type="GO" id="GO:0007062">
    <property type="term" value="P:sister chromatid cohesion"/>
    <property type="evidence" value="ECO:0007669"/>
    <property type="project" value="InterPro"/>
</dbReference>
<dbReference type="Gene3D" id="1.20.1060.20">
    <property type="match status" value="1"/>
</dbReference>
<evidence type="ECO:0000256" key="7">
    <source>
        <dbReference type="HAMAP-Rule" id="MF_01894"/>
    </source>
</evidence>
<dbReference type="InterPro" id="IPR036277">
    <property type="entry name" value="SMC_hinge_sf"/>
</dbReference>
<dbReference type="PIRSF" id="PIRSF005719">
    <property type="entry name" value="SMC"/>
    <property type="match status" value="1"/>
</dbReference>
<dbReference type="SMART" id="SM00968">
    <property type="entry name" value="SMC_hinge"/>
    <property type="match status" value="1"/>
</dbReference>
<comment type="similarity">
    <text evidence="7">Belongs to the SMC family.</text>
</comment>
<evidence type="ECO:0000256" key="8">
    <source>
        <dbReference type="SAM" id="MobiDB-lite"/>
    </source>
</evidence>
<dbReference type="Pfam" id="PF06470">
    <property type="entry name" value="SMC_hinge"/>
    <property type="match status" value="1"/>
</dbReference>
<dbReference type="GO" id="GO:0005524">
    <property type="term" value="F:ATP binding"/>
    <property type="evidence" value="ECO:0007669"/>
    <property type="project" value="UniProtKB-UniRule"/>
</dbReference>
<keyword evidence="4 7" id="KW-0067">ATP-binding</keyword>
<comment type="domain">
    <text evidence="7">Contains large globular domains required for ATP hydrolysis at each terminus and a third globular domain forming a flexible hinge near the middle of the molecule. These domains are separated by coiled-coil structures.</text>
</comment>
<evidence type="ECO:0000256" key="5">
    <source>
        <dbReference type="ARBA" id="ARBA00023054"/>
    </source>
</evidence>
<dbReference type="FunFam" id="3.40.50.300:FF:000984">
    <property type="entry name" value="Chromosome partition protein Smc"/>
    <property type="match status" value="1"/>
</dbReference>
<reference evidence="10" key="1">
    <citation type="submission" date="2020-02" db="EMBL/GenBank/DDBJ databases">
        <authorList>
            <person name="Meier V. D."/>
        </authorList>
    </citation>
    <scope>NUCLEOTIDE SEQUENCE</scope>
    <source>
        <strain evidence="10">AVDCRST_MAG42</strain>
    </source>
</reference>
<keyword evidence="5 7" id="KW-0175">Coiled coil</keyword>
<feature type="coiled-coil region" evidence="7">
    <location>
        <begin position="842"/>
        <end position="925"/>
    </location>
</feature>
<feature type="binding site" evidence="7">
    <location>
        <begin position="32"/>
        <end position="39"/>
    </location>
    <ligand>
        <name>ATP</name>
        <dbReference type="ChEBI" id="CHEBI:30616"/>
    </ligand>
</feature>
<dbReference type="GO" id="GO:0030261">
    <property type="term" value="P:chromosome condensation"/>
    <property type="evidence" value="ECO:0007669"/>
    <property type="project" value="InterPro"/>
</dbReference>
<dbReference type="SUPFAM" id="SSF75553">
    <property type="entry name" value="Smc hinge domain"/>
    <property type="match status" value="1"/>
</dbReference>
<dbReference type="InterPro" id="IPR024704">
    <property type="entry name" value="SMC"/>
</dbReference>
<feature type="coiled-coil region" evidence="7">
    <location>
        <begin position="458"/>
        <end position="492"/>
    </location>
</feature>
<comment type="subcellular location">
    <subcellularLocation>
        <location evidence="1 7">Cytoplasm</location>
    </subcellularLocation>
</comment>
<dbReference type="GO" id="GO:0003677">
    <property type="term" value="F:DNA binding"/>
    <property type="evidence" value="ECO:0007669"/>
    <property type="project" value="UniProtKB-UniRule"/>
</dbReference>
<evidence type="ECO:0000259" key="9">
    <source>
        <dbReference type="SMART" id="SM00968"/>
    </source>
</evidence>
<dbReference type="Gene3D" id="3.30.70.1620">
    <property type="match status" value="1"/>
</dbReference>
<organism evidence="10">
    <name type="scientific">uncultured Chthoniobacterales bacterium</name>
    <dbReference type="NCBI Taxonomy" id="1836801"/>
    <lineage>
        <taxon>Bacteria</taxon>
        <taxon>Pseudomonadati</taxon>
        <taxon>Verrucomicrobiota</taxon>
        <taxon>Spartobacteria</taxon>
        <taxon>Chthoniobacterales</taxon>
        <taxon>environmental samples</taxon>
    </lineage>
</organism>
<keyword evidence="3 7" id="KW-0547">Nucleotide-binding</keyword>
<feature type="coiled-coil region" evidence="7">
    <location>
        <begin position="1028"/>
        <end position="1055"/>
    </location>
</feature>
<proteinExistence type="inferred from homology"/>
<dbReference type="Pfam" id="PF02463">
    <property type="entry name" value="SMC_N"/>
    <property type="match status" value="1"/>
</dbReference>
<dbReference type="FunFam" id="3.40.50.300:FF:000901">
    <property type="entry name" value="Chromosome partition protein Smc"/>
    <property type="match status" value="1"/>
</dbReference>